<dbReference type="RefSeq" id="WP_311623518.1">
    <property type="nucleotide sequence ID" value="NZ_JAVRFE010000011.1"/>
</dbReference>
<gene>
    <name evidence="3" type="ORF">RM550_11210</name>
</gene>
<reference evidence="3" key="1">
    <citation type="submission" date="2024-05" db="EMBL/GenBank/DDBJ databases">
        <title>30 novel species of actinomycetes from the DSMZ collection.</title>
        <authorList>
            <person name="Nouioui I."/>
        </authorList>
    </citation>
    <scope>NUCLEOTIDE SEQUENCE</scope>
    <source>
        <strain evidence="3">DSM 41527</strain>
    </source>
</reference>
<keyword evidence="4" id="KW-1185">Reference proteome</keyword>
<dbReference type="Proteomes" id="UP001180551">
    <property type="component" value="Unassembled WGS sequence"/>
</dbReference>
<feature type="region of interest" description="Disordered" evidence="1">
    <location>
        <begin position="1"/>
        <end position="25"/>
    </location>
</feature>
<dbReference type="Pfam" id="PF04149">
    <property type="entry name" value="DUF397"/>
    <property type="match status" value="1"/>
</dbReference>
<sequence>MADREPDLSAARWRKSSYSNGTGGECVETATHFLGGLLPVRDSKMAPHGPALLFSAAAWSRFVSAVKADSIGF</sequence>
<evidence type="ECO:0000313" key="3">
    <source>
        <dbReference type="EMBL" id="MDT0456306.1"/>
    </source>
</evidence>
<feature type="domain" description="DUF397" evidence="2">
    <location>
        <begin position="11"/>
        <end position="67"/>
    </location>
</feature>
<evidence type="ECO:0000256" key="1">
    <source>
        <dbReference type="SAM" id="MobiDB-lite"/>
    </source>
</evidence>
<organism evidence="3 4">
    <name type="scientific">Streptomyces mooreae</name>
    <dbReference type="NCBI Taxonomy" id="3075523"/>
    <lineage>
        <taxon>Bacteria</taxon>
        <taxon>Bacillati</taxon>
        <taxon>Actinomycetota</taxon>
        <taxon>Actinomycetes</taxon>
        <taxon>Kitasatosporales</taxon>
        <taxon>Streptomycetaceae</taxon>
        <taxon>Streptomyces</taxon>
    </lineage>
</organism>
<evidence type="ECO:0000259" key="2">
    <source>
        <dbReference type="Pfam" id="PF04149"/>
    </source>
</evidence>
<accession>A0ABU2T514</accession>
<proteinExistence type="predicted"/>
<dbReference type="EMBL" id="JAVRFE010000011">
    <property type="protein sequence ID" value="MDT0456306.1"/>
    <property type="molecule type" value="Genomic_DNA"/>
</dbReference>
<protein>
    <submittedName>
        <fullName evidence="3">DUF397 domain-containing protein</fullName>
    </submittedName>
</protein>
<evidence type="ECO:0000313" key="4">
    <source>
        <dbReference type="Proteomes" id="UP001180551"/>
    </source>
</evidence>
<name>A0ABU2T514_9ACTN</name>
<comment type="caution">
    <text evidence="3">The sequence shown here is derived from an EMBL/GenBank/DDBJ whole genome shotgun (WGS) entry which is preliminary data.</text>
</comment>
<dbReference type="InterPro" id="IPR007278">
    <property type="entry name" value="DUF397"/>
</dbReference>